<reference evidence="1" key="1">
    <citation type="submission" date="2017-05" db="UniProtKB">
        <authorList>
            <consortium name="EnsemblMetazoa"/>
        </authorList>
    </citation>
    <scope>IDENTIFICATION</scope>
</reference>
<accession>A0A1X7UNB0</accession>
<dbReference type="EnsemblMetazoa" id="Aqu2.1.29480_001">
    <property type="protein sequence ID" value="Aqu2.1.29480_001"/>
    <property type="gene ID" value="Aqu2.1.29480"/>
</dbReference>
<proteinExistence type="predicted"/>
<dbReference type="AlphaFoldDB" id="A0A1X7UNB0"/>
<dbReference type="InParanoid" id="A0A1X7UNB0"/>
<protein>
    <submittedName>
        <fullName evidence="1">Uncharacterized protein</fullName>
    </submittedName>
</protein>
<evidence type="ECO:0000313" key="1">
    <source>
        <dbReference type="EnsemblMetazoa" id="Aqu2.1.29480_001"/>
    </source>
</evidence>
<organism evidence="1">
    <name type="scientific">Amphimedon queenslandica</name>
    <name type="common">Sponge</name>
    <dbReference type="NCBI Taxonomy" id="400682"/>
    <lineage>
        <taxon>Eukaryota</taxon>
        <taxon>Metazoa</taxon>
        <taxon>Porifera</taxon>
        <taxon>Demospongiae</taxon>
        <taxon>Heteroscleromorpha</taxon>
        <taxon>Haplosclerida</taxon>
        <taxon>Niphatidae</taxon>
        <taxon>Amphimedon</taxon>
    </lineage>
</organism>
<sequence>MHHQREERKLEEKLLSFSQSYSSLPRIVTDRASDVCSRWKLTFPSPTYYLQVKTTKKERKHLKYPSIKGQYHNHKTSHGYTCTMGGHLNKDSDYVYEGGLSSRVTAGNSTASLPQLNPPPRQQPYKVTLKPLTLNKRADNNMTQIVDSQLKPDILYEQMLIEQNLQTLKLPDRRFPIIEGVGEPCPPIKMPLHSVSIDQFPNVWRKDMSLHRKKVRKRRKDLNAFDWSVLHQSTSLITKKGNIHSRKSENAVQTSFSRLLESSSVMFSYKRKI</sequence>
<name>A0A1X7UNB0_AMPQE</name>